<evidence type="ECO:0000256" key="10">
    <source>
        <dbReference type="ARBA" id="ARBA00023136"/>
    </source>
</evidence>
<comment type="function">
    <text evidence="11">Part of the high-affinity ATP-driven potassium transport (or Kdp) system, which catalyzes the hydrolysis of ATP coupled with the electrogenic transport of potassium into the cytoplasm. This subunit acts as a catalytic chaperone that increases the ATP-binding affinity of the ATP-hydrolyzing subunit KdpB by the formation of a transient KdpB/KdpC/ATP ternary complex.</text>
</comment>
<dbReference type="PANTHER" id="PTHR30042">
    <property type="entry name" value="POTASSIUM-TRANSPORTING ATPASE C CHAIN"/>
    <property type="match status" value="1"/>
</dbReference>
<dbReference type="NCBIfam" id="TIGR00681">
    <property type="entry name" value="kdpC"/>
    <property type="match status" value="1"/>
</dbReference>
<keyword evidence="7 11" id="KW-0630">Potassium</keyword>
<keyword evidence="9 11" id="KW-0406">Ion transport</keyword>
<dbReference type="PANTHER" id="PTHR30042:SF2">
    <property type="entry name" value="POTASSIUM-TRANSPORTING ATPASE KDPC SUBUNIT"/>
    <property type="match status" value="1"/>
</dbReference>
<evidence type="ECO:0000313" key="13">
    <source>
        <dbReference type="Proteomes" id="UP001269819"/>
    </source>
</evidence>
<accession>A0ABU3VYG4</accession>
<keyword evidence="8 11" id="KW-1133">Transmembrane helix</keyword>
<comment type="subcellular location">
    <subcellularLocation>
        <location evidence="11">Cell membrane</location>
        <topology evidence="11">Single-pass membrane protein</topology>
    </subcellularLocation>
</comment>
<comment type="similarity">
    <text evidence="11">Belongs to the KdpC family.</text>
</comment>
<evidence type="ECO:0000256" key="6">
    <source>
        <dbReference type="ARBA" id="ARBA00022840"/>
    </source>
</evidence>
<keyword evidence="1 11" id="KW-0813">Transport</keyword>
<evidence type="ECO:0000256" key="11">
    <source>
        <dbReference type="HAMAP-Rule" id="MF_00276"/>
    </source>
</evidence>
<feature type="transmembrane region" description="Helical" evidence="11">
    <location>
        <begin position="21"/>
        <end position="45"/>
    </location>
</feature>
<protein>
    <recommendedName>
        <fullName evidence="11">Potassium-transporting ATPase KdpC subunit</fullName>
    </recommendedName>
    <alternativeName>
        <fullName evidence="11">ATP phosphohydrolase [potassium-transporting] C chain</fullName>
    </alternativeName>
    <alternativeName>
        <fullName evidence="11">Potassium-binding and translocating subunit C</fullName>
    </alternativeName>
    <alternativeName>
        <fullName evidence="11">Potassium-translocating ATPase C chain</fullName>
    </alternativeName>
</protein>
<evidence type="ECO:0000313" key="12">
    <source>
        <dbReference type="EMBL" id="MDV2079175.1"/>
    </source>
</evidence>
<dbReference type="NCBIfam" id="NF001454">
    <property type="entry name" value="PRK00315.1"/>
    <property type="match status" value="1"/>
</dbReference>
<evidence type="ECO:0000256" key="1">
    <source>
        <dbReference type="ARBA" id="ARBA00022448"/>
    </source>
</evidence>
<name>A0ABU3VYG4_9GAMM</name>
<dbReference type="RefSeq" id="WP_316973790.1">
    <property type="nucleotide sequence ID" value="NZ_JAWIIJ010000006.1"/>
</dbReference>
<reference evidence="12 13" key="1">
    <citation type="submission" date="2023-10" db="EMBL/GenBank/DDBJ databases">
        <title>Characteristics and mechanism of a salt-tolerant marine origin heterotrophic nitrifying- aerobic denitrifying bacteria Marinobacter xestospongiae HN1.</title>
        <authorList>
            <person name="Qi R."/>
        </authorList>
    </citation>
    <scope>NUCLEOTIDE SEQUENCE [LARGE SCALE GENOMIC DNA]</scope>
    <source>
        <strain evidence="12 13">HN1</strain>
    </source>
</reference>
<dbReference type="PIRSF" id="PIRSF001296">
    <property type="entry name" value="K_ATPase_KdpC"/>
    <property type="match status" value="1"/>
</dbReference>
<keyword evidence="6 11" id="KW-0067">ATP-binding</keyword>
<evidence type="ECO:0000256" key="3">
    <source>
        <dbReference type="ARBA" id="ARBA00022538"/>
    </source>
</evidence>
<keyword evidence="4 11" id="KW-0812">Transmembrane</keyword>
<evidence type="ECO:0000256" key="5">
    <source>
        <dbReference type="ARBA" id="ARBA00022741"/>
    </source>
</evidence>
<proteinExistence type="inferred from homology"/>
<dbReference type="Pfam" id="PF02669">
    <property type="entry name" value="KdpC"/>
    <property type="match status" value="1"/>
</dbReference>
<evidence type="ECO:0000256" key="7">
    <source>
        <dbReference type="ARBA" id="ARBA00022958"/>
    </source>
</evidence>
<sequence length="200" mass="21394">MSRSISAERAASLPALISLRTALVMILLCGGVYPLTVTALGNLLFPEQATGSLLTDNGAVVGSRFVGQSFQSAYYLQGRPSAAGYDPFSAGGSNLAVSNPALRERAEQASQALQTRYNVLAKDIPVDMLTASGSGLDPHISPESAHLQAERIAQARKMPVAEVHSLIEQHTEGPELWLFGQPRVHVLQFNLDLDARKSMP</sequence>
<evidence type="ECO:0000256" key="9">
    <source>
        <dbReference type="ARBA" id="ARBA00023065"/>
    </source>
</evidence>
<evidence type="ECO:0000256" key="2">
    <source>
        <dbReference type="ARBA" id="ARBA00022475"/>
    </source>
</evidence>
<dbReference type="Proteomes" id="UP001269819">
    <property type="component" value="Unassembled WGS sequence"/>
</dbReference>
<dbReference type="InterPro" id="IPR003820">
    <property type="entry name" value="KdpC"/>
</dbReference>
<comment type="caution">
    <text evidence="12">The sequence shown here is derived from an EMBL/GenBank/DDBJ whole genome shotgun (WGS) entry which is preliminary data.</text>
</comment>
<comment type="subunit">
    <text evidence="11">The system is composed of three essential subunits: KdpA, KdpB and KdpC.</text>
</comment>
<keyword evidence="2 11" id="KW-1003">Cell membrane</keyword>
<gene>
    <name evidence="11 12" type="primary">kdpC</name>
    <name evidence="12" type="ORF">RYS15_10770</name>
</gene>
<organism evidence="12 13">
    <name type="scientific">Marinobacter xestospongiae</name>
    <dbReference type="NCBI Taxonomy" id="994319"/>
    <lineage>
        <taxon>Bacteria</taxon>
        <taxon>Pseudomonadati</taxon>
        <taxon>Pseudomonadota</taxon>
        <taxon>Gammaproteobacteria</taxon>
        <taxon>Pseudomonadales</taxon>
        <taxon>Marinobacteraceae</taxon>
        <taxon>Marinobacter</taxon>
    </lineage>
</organism>
<dbReference type="EMBL" id="JAWIIJ010000006">
    <property type="protein sequence ID" value="MDV2079175.1"/>
    <property type="molecule type" value="Genomic_DNA"/>
</dbReference>
<evidence type="ECO:0000256" key="8">
    <source>
        <dbReference type="ARBA" id="ARBA00022989"/>
    </source>
</evidence>
<keyword evidence="13" id="KW-1185">Reference proteome</keyword>
<keyword evidence="5 11" id="KW-0547">Nucleotide-binding</keyword>
<keyword evidence="3 11" id="KW-0633">Potassium transport</keyword>
<dbReference type="HAMAP" id="MF_00276">
    <property type="entry name" value="KdpC"/>
    <property type="match status" value="1"/>
</dbReference>
<keyword evidence="10 11" id="KW-0472">Membrane</keyword>
<evidence type="ECO:0000256" key="4">
    <source>
        <dbReference type="ARBA" id="ARBA00022692"/>
    </source>
</evidence>